<dbReference type="OrthoDB" id="9772295at2"/>
<proteinExistence type="predicted"/>
<reference evidence="2 3" key="1">
    <citation type="submission" date="2018-07" db="EMBL/GenBank/DDBJ databases">
        <title>Dyadobacter roseus sp. nov., isolated from rose rhizosphere soil.</title>
        <authorList>
            <person name="Chen L."/>
        </authorList>
    </citation>
    <scope>NUCLEOTIDE SEQUENCE [LARGE SCALE GENOMIC DNA]</scope>
    <source>
        <strain evidence="2 3">RS19</strain>
    </source>
</reference>
<organism evidence="2 3">
    <name type="scientific">Dyadobacter luteus</name>
    <dbReference type="NCBI Taxonomy" id="2259619"/>
    <lineage>
        <taxon>Bacteria</taxon>
        <taxon>Pseudomonadati</taxon>
        <taxon>Bacteroidota</taxon>
        <taxon>Cytophagia</taxon>
        <taxon>Cytophagales</taxon>
        <taxon>Spirosomataceae</taxon>
        <taxon>Dyadobacter</taxon>
    </lineage>
</organism>
<dbReference type="RefSeq" id="WP_115833098.1">
    <property type="nucleotide sequence ID" value="NZ_QNUL01000023.1"/>
</dbReference>
<keyword evidence="3" id="KW-1185">Reference proteome</keyword>
<gene>
    <name evidence="2" type="ORF">DSL64_21990</name>
</gene>
<dbReference type="EMBL" id="QNUL01000023">
    <property type="protein sequence ID" value="REA58059.1"/>
    <property type="molecule type" value="Genomic_DNA"/>
</dbReference>
<dbReference type="Proteomes" id="UP000256373">
    <property type="component" value="Unassembled WGS sequence"/>
</dbReference>
<feature type="compositionally biased region" description="Polar residues" evidence="1">
    <location>
        <begin position="574"/>
        <end position="587"/>
    </location>
</feature>
<evidence type="ECO:0000256" key="1">
    <source>
        <dbReference type="SAM" id="MobiDB-lite"/>
    </source>
</evidence>
<feature type="region of interest" description="Disordered" evidence="1">
    <location>
        <begin position="564"/>
        <end position="597"/>
    </location>
</feature>
<evidence type="ECO:0000313" key="2">
    <source>
        <dbReference type="EMBL" id="REA58059.1"/>
    </source>
</evidence>
<comment type="caution">
    <text evidence="2">The sequence shown here is derived from an EMBL/GenBank/DDBJ whole genome shotgun (WGS) entry which is preliminary data.</text>
</comment>
<feature type="compositionally biased region" description="Low complexity" evidence="1">
    <location>
        <begin position="588"/>
        <end position="597"/>
    </location>
</feature>
<evidence type="ECO:0000313" key="3">
    <source>
        <dbReference type="Proteomes" id="UP000256373"/>
    </source>
</evidence>
<accession>A0A3D8Y5X9</accession>
<dbReference type="InterPro" id="IPR014917">
    <property type="entry name" value="DUF1800"/>
</dbReference>
<sequence>MKRIQRISFPLLLFFGFWFYSFHPAEPPKIKFPYKAAGLNDRQAAAHLLSRFTFGATPSQIDAVVKQGLVAWFESQLNATYKDDSLKSRLGAYDAINLSNEEVLLNFPKNFQVVRMAINDSIISKDSVGSKSPQYRAAIDNYMASNGFRPQKDLNQQFINQKILRSVYSENQLQEVMTSFWFNHFNVSLTKDDCSHFIPAYERDVIRPQALGNFSDLLIATAKSPAMLYYLDNFSSASDNNPFNKKKDKKQPQPAAPTGAVADTLIARLKKIRKEKGINENYAREVMELHTMGVDGGYSQQDVTEAARVLTGWTIYPFQVNRKTKALERSARFEKEGFVRDGDFLFAANRHDAGTKTVLGKQYGPDKGYAEGVELLNDLAIHPSTAKFICKKIATRFVSDQPVQSLVEKMSKTFLSQKGDIKAVLITMVSAREFWEPGALREKTKSPFELAIGAIRSLNAKVEDPYPLFNWISRMGERIYSYQAPTGFPDKGQYWINTGALLNRMNFGLALASGKISGIRADLPALNQYHEPESSQAALVTYSKLIIPERDLAKTVERLKPMLNDPELSEKVNKASQATAGNDNDMQAANKTTTTAKPARKENVTMLAQVVGVIIGSPEYQRR</sequence>
<name>A0A3D8Y5X9_9BACT</name>
<dbReference type="Pfam" id="PF08811">
    <property type="entry name" value="DUF1800"/>
    <property type="match status" value="1"/>
</dbReference>
<protein>
    <submittedName>
        <fullName evidence="2">DUF1800 domain-containing protein</fullName>
    </submittedName>
</protein>
<dbReference type="AlphaFoldDB" id="A0A3D8Y5X9"/>